<organism evidence="1 2">
    <name type="scientific">Anoxybacterium hadale</name>
    <dbReference type="NCBI Taxonomy" id="3408580"/>
    <lineage>
        <taxon>Bacteria</taxon>
        <taxon>Bacillati</taxon>
        <taxon>Bacillota</taxon>
        <taxon>Clostridia</taxon>
        <taxon>Peptostreptococcales</taxon>
        <taxon>Anaerovoracaceae</taxon>
        <taxon>Anoxybacterium</taxon>
    </lineage>
</organism>
<gene>
    <name evidence="1" type="ORF">FRZ06_08860</name>
</gene>
<name>A0ACD1AAG5_9FIRM</name>
<keyword evidence="2" id="KW-1185">Reference proteome</keyword>
<dbReference type="Proteomes" id="UP000594014">
    <property type="component" value="Chromosome"/>
</dbReference>
<protein>
    <submittedName>
        <fullName evidence="1">Uncharacterized protein</fullName>
    </submittedName>
</protein>
<reference evidence="1" key="1">
    <citation type="submission" date="2019-08" db="EMBL/GenBank/DDBJ databases">
        <title>Genome sequence of Clostridiales bacterium MT110.</title>
        <authorList>
            <person name="Cao J."/>
        </authorList>
    </citation>
    <scope>NUCLEOTIDE SEQUENCE</scope>
    <source>
        <strain evidence="1">MT110</strain>
    </source>
</reference>
<sequence length="175" mass="18054">MNNIKKAGIITGAVVGGVIGGTISVIGKVTKKKFIDELGESVVDSTILTGGIAGEIASGTTHLISGKIQNQQDKLEEGKTELKSAGSQVVHNFVNNVKTVVDNSGEILEGVKEKDGKKILRGTKTLAKVVAVGAITVGAIKIKPEDDLTESPSEAVLTESSKADTTSDTGVQKTI</sequence>
<dbReference type="EMBL" id="CP042469">
    <property type="protein sequence ID" value="QOX63455.1"/>
    <property type="molecule type" value="Genomic_DNA"/>
</dbReference>
<evidence type="ECO:0000313" key="1">
    <source>
        <dbReference type="EMBL" id="QOX63455.1"/>
    </source>
</evidence>
<proteinExistence type="predicted"/>
<evidence type="ECO:0000313" key="2">
    <source>
        <dbReference type="Proteomes" id="UP000594014"/>
    </source>
</evidence>
<accession>A0ACD1AAG5</accession>